<dbReference type="CDD" id="cd12830">
    <property type="entry name" value="MtCorA-like"/>
    <property type="match status" value="1"/>
</dbReference>
<keyword evidence="4 8" id="KW-1003">Cell membrane</keyword>
<comment type="similarity">
    <text evidence="2 8">Belongs to the CorA metal ion transporter (MIT) (TC 1.A.35) family.</text>
</comment>
<evidence type="ECO:0000256" key="7">
    <source>
        <dbReference type="ARBA" id="ARBA00023136"/>
    </source>
</evidence>
<dbReference type="NCBIfam" id="TIGR00383">
    <property type="entry name" value="corA"/>
    <property type="match status" value="1"/>
</dbReference>
<dbReference type="Gene3D" id="1.20.58.340">
    <property type="entry name" value="Magnesium transport protein CorA, transmembrane region"/>
    <property type="match status" value="2"/>
</dbReference>
<protein>
    <recommendedName>
        <fullName evidence="8">Magnesium transport protein CorA</fullName>
    </recommendedName>
</protein>
<keyword evidence="8" id="KW-0406">Ion transport</keyword>
<comment type="function">
    <text evidence="8">Mediates influx of magnesium ions.</text>
</comment>
<keyword evidence="5 8" id="KW-0812">Transmembrane</keyword>
<dbReference type="EMBL" id="BAABAH010000009">
    <property type="protein sequence ID" value="GAA3823485.1"/>
    <property type="molecule type" value="Genomic_DNA"/>
</dbReference>
<evidence type="ECO:0000256" key="4">
    <source>
        <dbReference type="ARBA" id="ARBA00022475"/>
    </source>
</evidence>
<evidence type="ECO:0000256" key="5">
    <source>
        <dbReference type="ARBA" id="ARBA00022692"/>
    </source>
</evidence>
<gene>
    <name evidence="8 9" type="primary">corA</name>
    <name evidence="9" type="ORF">GCM10022242_26210</name>
</gene>
<dbReference type="Pfam" id="PF01544">
    <property type="entry name" value="CorA"/>
    <property type="match status" value="1"/>
</dbReference>
<evidence type="ECO:0000313" key="9">
    <source>
        <dbReference type="EMBL" id="GAA3823485.1"/>
    </source>
</evidence>
<evidence type="ECO:0000313" key="10">
    <source>
        <dbReference type="Proteomes" id="UP001501821"/>
    </source>
</evidence>
<evidence type="ECO:0000256" key="1">
    <source>
        <dbReference type="ARBA" id="ARBA00004651"/>
    </source>
</evidence>
<name>A0ABP7IPA3_9ACTN</name>
<comment type="subcellular location">
    <subcellularLocation>
        <location evidence="1">Cell membrane</location>
        <topology evidence="1">Multi-pass membrane protein</topology>
    </subcellularLocation>
    <subcellularLocation>
        <location evidence="8">Membrane</location>
        <topology evidence="8">Multi-pass membrane protein</topology>
    </subcellularLocation>
</comment>
<dbReference type="Proteomes" id="UP001501821">
    <property type="component" value="Unassembled WGS sequence"/>
</dbReference>
<reference evidence="10" key="1">
    <citation type="journal article" date="2019" name="Int. J. Syst. Evol. Microbiol.">
        <title>The Global Catalogue of Microorganisms (GCM) 10K type strain sequencing project: providing services to taxonomists for standard genome sequencing and annotation.</title>
        <authorList>
            <consortium name="The Broad Institute Genomics Platform"/>
            <consortium name="The Broad Institute Genome Sequencing Center for Infectious Disease"/>
            <person name="Wu L."/>
            <person name="Ma J."/>
        </authorList>
    </citation>
    <scope>NUCLEOTIDE SEQUENCE [LARGE SCALE GENOMIC DNA]</scope>
    <source>
        <strain evidence="10">JCM 16953</strain>
    </source>
</reference>
<evidence type="ECO:0000256" key="8">
    <source>
        <dbReference type="RuleBase" id="RU362010"/>
    </source>
</evidence>
<accession>A0ABP7IPA3</accession>
<dbReference type="InterPro" id="IPR004488">
    <property type="entry name" value="Mg/Co-transport_prot_CorA"/>
</dbReference>
<evidence type="ECO:0000256" key="3">
    <source>
        <dbReference type="ARBA" id="ARBA00022448"/>
    </source>
</evidence>
<dbReference type="PANTHER" id="PTHR46494">
    <property type="entry name" value="CORA FAMILY METAL ION TRANSPORTER (EUROFUNG)"/>
    <property type="match status" value="1"/>
</dbReference>
<evidence type="ECO:0000256" key="6">
    <source>
        <dbReference type="ARBA" id="ARBA00022989"/>
    </source>
</evidence>
<keyword evidence="7 8" id="KW-0472">Membrane</keyword>
<feature type="transmembrane region" description="Helical" evidence="8">
    <location>
        <begin position="280"/>
        <end position="299"/>
    </location>
</feature>
<dbReference type="PANTHER" id="PTHR46494:SF1">
    <property type="entry name" value="CORA FAMILY METAL ION TRANSPORTER (EUROFUNG)"/>
    <property type="match status" value="1"/>
</dbReference>
<dbReference type="SUPFAM" id="SSF144083">
    <property type="entry name" value="Magnesium transport protein CorA, transmembrane region"/>
    <property type="match status" value="1"/>
</dbReference>
<dbReference type="SUPFAM" id="SSF143865">
    <property type="entry name" value="CorA soluble domain-like"/>
    <property type="match status" value="1"/>
</dbReference>
<dbReference type="InterPro" id="IPR002523">
    <property type="entry name" value="MgTranspt_CorA/ZnTranspt_ZntB"/>
</dbReference>
<keyword evidence="3 8" id="KW-0813">Transport</keyword>
<keyword evidence="10" id="KW-1185">Reference proteome</keyword>
<dbReference type="InterPro" id="IPR045861">
    <property type="entry name" value="CorA_cytoplasmic_dom"/>
</dbReference>
<feature type="transmembrane region" description="Helical" evidence="8">
    <location>
        <begin position="311"/>
        <end position="331"/>
    </location>
</feature>
<dbReference type="InterPro" id="IPR045863">
    <property type="entry name" value="CorA_TM1_TM2"/>
</dbReference>
<evidence type="ECO:0000256" key="2">
    <source>
        <dbReference type="ARBA" id="ARBA00009765"/>
    </source>
</evidence>
<keyword evidence="8" id="KW-0460">Magnesium</keyword>
<sequence>MECERSHYRGPVIVDSAVYRHGARVPVDCHRHDYAALRSAASEQHDFVWVGLYEPSHMELADIAEAFDLHPLAVEDAVVAHQRPKLEQYEGSLFMAIKTLWYVDEDDAVETGEINMFIGDDFVITVRHGRGSQLKDARAALEQQQKVLDHGPSAVVYAVCDTVVDSYLEVVDELQTDVDEVETSVFSPRRTDDSTRIYTLKREIAEVRRAVLPLREPIRRFSGGSVPGIEAESAPFFRDVGDHLAQAAEIVDTLDVLLSTAFEAHLARISVQQNEDMRKISAAIGLAAVPTLIAGVYGMNFEHMPELHWLMGYPFALVLMIGSCAVLFWFFKRSGWL</sequence>
<dbReference type="Gene3D" id="3.30.460.20">
    <property type="entry name" value="CorA soluble domain-like"/>
    <property type="match status" value="1"/>
</dbReference>
<organism evidence="9 10">
    <name type="scientific">Nocardioides panacisoli</name>
    <dbReference type="NCBI Taxonomy" id="627624"/>
    <lineage>
        <taxon>Bacteria</taxon>
        <taxon>Bacillati</taxon>
        <taxon>Actinomycetota</taxon>
        <taxon>Actinomycetes</taxon>
        <taxon>Propionibacteriales</taxon>
        <taxon>Nocardioidaceae</taxon>
        <taxon>Nocardioides</taxon>
    </lineage>
</organism>
<proteinExistence type="inferred from homology"/>
<comment type="caution">
    <text evidence="9">The sequence shown here is derived from an EMBL/GenBank/DDBJ whole genome shotgun (WGS) entry which is preliminary data.</text>
</comment>
<keyword evidence="6 8" id="KW-1133">Transmembrane helix</keyword>